<evidence type="ECO:0000256" key="12">
    <source>
        <dbReference type="RuleBase" id="RU000461"/>
    </source>
</evidence>
<evidence type="ECO:0000256" key="11">
    <source>
        <dbReference type="PIRSR" id="PIRSR602401-1"/>
    </source>
</evidence>
<dbReference type="GO" id="GO:0004497">
    <property type="term" value="F:monooxygenase activity"/>
    <property type="evidence" value="ECO:0007669"/>
    <property type="project" value="UniProtKB-KW"/>
</dbReference>
<evidence type="ECO:0000256" key="4">
    <source>
        <dbReference type="ARBA" id="ARBA00022692"/>
    </source>
</evidence>
<dbReference type="EMBL" id="AM449327">
    <property type="protein sequence ID" value="CAN61061.1"/>
    <property type="molecule type" value="Genomic_DNA"/>
</dbReference>
<accession>A5B7H1</accession>
<organism evidence="14">
    <name type="scientific">Vitis vinifera</name>
    <name type="common">Grape</name>
    <dbReference type="NCBI Taxonomy" id="29760"/>
    <lineage>
        <taxon>Eukaryota</taxon>
        <taxon>Viridiplantae</taxon>
        <taxon>Streptophyta</taxon>
        <taxon>Embryophyta</taxon>
        <taxon>Tracheophyta</taxon>
        <taxon>Spermatophyta</taxon>
        <taxon>Magnoliopsida</taxon>
        <taxon>eudicotyledons</taxon>
        <taxon>Gunneridae</taxon>
        <taxon>Pentapetalae</taxon>
        <taxon>rosids</taxon>
        <taxon>Vitales</taxon>
        <taxon>Vitaceae</taxon>
        <taxon>Viteae</taxon>
        <taxon>Vitis</taxon>
    </lineage>
</organism>
<gene>
    <name evidence="14" type="ORF">VITISV_018742</name>
</gene>
<keyword evidence="8 11" id="KW-0408">Iron</keyword>
<dbReference type="GO" id="GO:0016705">
    <property type="term" value="F:oxidoreductase activity, acting on paired donors, with incorporation or reduction of molecular oxygen"/>
    <property type="evidence" value="ECO:0007669"/>
    <property type="project" value="InterPro"/>
</dbReference>
<keyword evidence="9 12" id="KW-0503">Monooxygenase</keyword>
<dbReference type="FunFam" id="1.10.630.10:FF:000026">
    <property type="entry name" value="Cytochrome P450 82C4"/>
    <property type="match status" value="1"/>
</dbReference>
<reference evidence="14" key="1">
    <citation type="journal article" date="2007" name="PLoS ONE">
        <title>The first genome sequence of an elite grapevine cultivar (Pinot noir Vitis vinifera L.): coping with a highly heterozygous genome.</title>
        <authorList>
            <person name="Velasco R."/>
            <person name="Zharkikh A."/>
            <person name="Troggio M."/>
            <person name="Cartwright D.A."/>
            <person name="Cestaro A."/>
            <person name="Pruss D."/>
            <person name="Pindo M."/>
            <person name="FitzGerald L.M."/>
            <person name="Vezzulli S."/>
            <person name="Reid J."/>
            <person name="Malacarne G."/>
            <person name="Iliev D."/>
            <person name="Coppola G."/>
            <person name="Wardell B."/>
            <person name="Micheletti D."/>
            <person name="Macalma T."/>
            <person name="Facci M."/>
            <person name="Mitchell J.T."/>
            <person name="Perazzolli M."/>
            <person name="Eldredge G."/>
            <person name="Gatto P."/>
            <person name="Oyzerski R."/>
            <person name="Moretto M."/>
            <person name="Gutin N."/>
            <person name="Stefanini M."/>
            <person name="Chen Y."/>
            <person name="Segala C."/>
            <person name="Davenport C."/>
            <person name="Dematte L."/>
            <person name="Mraz A."/>
            <person name="Battilana J."/>
            <person name="Stormo K."/>
            <person name="Costa F."/>
            <person name="Tao Q."/>
            <person name="Si-Ammour A."/>
            <person name="Harkins T."/>
            <person name="Lackey A."/>
            <person name="Perbost C."/>
            <person name="Taillon B."/>
            <person name="Stella A."/>
            <person name="Solovyev V."/>
            <person name="Fawcett J.A."/>
            <person name="Sterck L."/>
            <person name="Vandepoele K."/>
            <person name="Grando S.M."/>
            <person name="Toppo S."/>
            <person name="Moser C."/>
            <person name="Lanchbury J."/>
            <person name="Bogden R."/>
            <person name="Skolnick M."/>
            <person name="Sgaramella V."/>
            <person name="Bhatnagar S.K."/>
            <person name="Fontana P."/>
            <person name="Gutin A."/>
            <person name="Van de Peer Y."/>
            <person name="Salamini F."/>
            <person name="Viola R."/>
        </authorList>
    </citation>
    <scope>NUCLEOTIDE SEQUENCE</scope>
</reference>
<dbReference type="InterPro" id="IPR002401">
    <property type="entry name" value="Cyt_P450_E_grp-I"/>
</dbReference>
<evidence type="ECO:0000256" key="2">
    <source>
        <dbReference type="ARBA" id="ARBA00010617"/>
    </source>
</evidence>
<evidence type="ECO:0000256" key="10">
    <source>
        <dbReference type="ARBA" id="ARBA00023136"/>
    </source>
</evidence>
<proteinExistence type="inferred from homology"/>
<feature type="binding site" description="axial binding residue" evidence="11">
    <location>
        <position position="482"/>
    </location>
    <ligand>
        <name>heme</name>
        <dbReference type="ChEBI" id="CHEBI:30413"/>
    </ligand>
    <ligandPart>
        <name>Fe</name>
        <dbReference type="ChEBI" id="CHEBI:18248"/>
    </ligandPart>
</feature>
<evidence type="ECO:0000313" key="14">
    <source>
        <dbReference type="EMBL" id="CAN61061.1"/>
    </source>
</evidence>
<comment type="subcellular location">
    <subcellularLocation>
        <location evidence="1">Membrane</location>
        <topology evidence="1">Single-pass membrane protein</topology>
    </subcellularLocation>
</comment>
<dbReference type="PANTHER" id="PTHR47947">
    <property type="entry name" value="CYTOCHROME P450 82C3-RELATED"/>
    <property type="match status" value="1"/>
</dbReference>
<dbReference type="Pfam" id="PF00067">
    <property type="entry name" value="p450"/>
    <property type="match status" value="2"/>
</dbReference>
<dbReference type="PROSITE" id="PS00086">
    <property type="entry name" value="CYTOCHROME_P450"/>
    <property type="match status" value="1"/>
</dbReference>
<evidence type="ECO:0000256" key="13">
    <source>
        <dbReference type="SAM" id="Phobius"/>
    </source>
</evidence>
<dbReference type="SUPFAM" id="SSF48264">
    <property type="entry name" value="Cytochrome P450"/>
    <property type="match status" value="1"/>
</dbReference>
<name>A5B7H1_VITVI</name>
<evidence type="ECO:0000256" key="5">
    <source>
        <dbReference type="ARBA" id="ARBA00022723"/>
    </source>
</evidence>
<feature type="transmembrane region" description="Helical" evidence="13">
    <location>
        <begin position="6"/>
        <end position="26"/>
    </location>
</feature>
<dbReference type="PRINTS" id="PR00385">
    <property type="entry name" value="P450"/>
</dbReference>
<comment type="similarity">
    <text evidence="2 12">Belongs to the cytochrome P450 family.</text>
</comment>
<protein>
    <recommendedName>
        <fullName evidence="15">Cytochrome P450 82C4</fullName>
    </recommendedName>
</protein>
<keyword evidence="4 13" id="KW-0812">Transmembrane</keyword>
<keyword evidence="6 13" id="KW-1133">Transmembrane helix</keyword>
<keyword evidence="5 11" id="KW-0479">Metal-binding</keyword>
<dbReference type="CDD" id="cd20654">
    <property type="entry name" value="CYP82"/>
    <property type="match status" value="1"/>
</dbReference>
<evidence type="ECO:0000256" key="7">
    <source>
        <dbReference type="ARBA" id="ARBA00023002"/>
    </source>
</evidence>
<dbReference type="ExpressionAtlas" id="A5B7H1">
    <property type="expression patterns" value="baseline"/>
</dbReference>
<keyword evidence="3 11" id="KW-0349">Heme</keyword>
<comment type="cofactor">
    <cofactor evidence="11">
        <name>heme</name>
        <dbReference type="ChEBI" id="CHEBI:30413"/>
    </cofactor>
</comment>
<keyword evidence="10 13" id="KW-0472">Membrane</keyword>
<dbReference type="InterPro" id="IPR050651">
    <property type="entry name" value="Plant_Cytochrome_P450_Monoox"/>
</dbReference>
<evidence type="ECO:0000256" key="6">
    <source>
        <dbReference type="ARBA" id="ARBA00022989"/>
    </source>
</evidence>
<dbReference type="GO" id="GO:0005506">
    <property type="term" value="F:iron ion binding"/>
    <property type="evidence" value="ECO:0007669"/>
    <property type="project" value="InterPro"/>
</dbReference>
<dbReference type="InterPro" id="IPR036396">
    <property type="entry name" value="Cyt_P450_sf"/>
</dbReference>
<keyword evidence="7 12" id="KW-0560">Oxidoreductase</keyword>
<dbReference type="InterPro" id="IPR017972">
    <property type="entry name" value="Cyt_P450_CS"/>
</dbReference>
<dbReference type="GO" id="GO:0020037">
    <property type="term" value="F:heme binding"/>
    <property type="evidence" value="ECO:0007669"/>
    <property type="project" value="InterPro"/>
</dbReference>
<sequence>MDTPSQLVAISGILGLVLLYGVWRVMTLAGKSKGRSAPEPSGAWPFLGHLPLLRGQTPIFRTLGAMADKHGPVFMIRLGVHRALVVSSREAVKECFTTNDKVFASRPSSSAGKLLGYNYAGFGFAPYGALWREMRKLSMMEILSARRLDALKHVQISELDLSIKDLYSLGKGSDWVHPVKVVMSEWFQHLSFNIVLKMIAGKRYFNTSGHGIEEARRAIATIQEFLSLSGAFVLSDAIPGVEWMDLQGYLGSMKRVAKEVDSLVGGWVEEHEIRLNSEGSRMQDFIDVMLSVLEDTSMFGHSRETVIKATIVVRSSPIHELLLLSWKSVFLQPTLKILIVGGTETVATTSTWLLSALLNNKHALKRAQEELDLKVGRGRWVEESDIPNLLYLQAVIKETLRLYTAAPLSVPHEAMEDCHVAGYHIPKGTRLFVNAWKLHRDPSVWSDPEDFQPERFLTSHADFDVLGQHFELIPFGSGRRSCPGITMALKLLPLVIGRLLQGFDLSTPLNAPVDMREGLSITLAKLTPLEVILTPRLPSQFY</sequence>
<dbReference type="InterPro" id="IPR001128">
    <property type="entry name" value="Cyt_P450"/>
</dbReference>
<dbReference type="PRINTS" id="PR00463">
    <property type="entry name" value="EP450I"/>
</dbReference>
<dbReference type="AlphaFoldDB" id="A5B7H1"/>
<evidence type="ECO:0008006" key="15">
    <source>
        <dbReference type="Google" id="ProtNLM"/>
    </source>
</evidence>
<dbReference type="Gene3D" id="1.10.630.10">
    <property type="entry name" value="Cytochrome P450"/>
    <property type="match status" value="1"/>
</dbReference>
<evidence type="ECO:0000256" key="1">
    <source>
        <dbReference type="ARBA" id="ARBA00004167"/>
    </source>
</evidence>
<dbReference type="GO" id="GO:0016020">
    <property type="term" value="C:membrane"/>
    <property type="evidence" value="ECO:0007669"/>
    <property type="project" value="UniProtKB-SubCell"/>
</dbReference>
<evidence type="ECO:0000256" key="3">
    <source>
        <dbReference type="ARBA" id="ARBA00022617"/>
    </source>
</evidence>
<dbReference type="PANTHER" id="PTHR47947:SF1">
    <property type="entry name" value="CYTOCHROME P450 82E3"/>
    <property type="match status" value="1"/>
</dbReference>
<evidence type="ECO:0000256" key="8">
    <source>
        <dbReference type="ARBA" id="ARBA00023004"/>
    </source>
</evidence>
<evidence type="ECO:0000256" key="9">
    <source>
        <dbReference type="ARBA" id="ARBA00023033"/>
    </source>
</evidence>